<keyword evidence="10" id="KW-0067">ATP-binding</keyword>
<dbReference type="Proteomes" id="UP000509660">
    <property type="component" value="Chromosome"/>
</dbReference>
<gene>
    <name evidence="18" type="primary">cpxA</name>
    <name evidence="18" type="ORF">HV559_07730</name>
    <name evidence="19" type="ORF">HV560_08045</name>
</gene>
<evidence type="ECO:0000259" key="17">
    <source>
        <dbReference type="PROSITE" id="PS50885"/>
    </source>
</evidence>
<dbReference type="Pfam" id="PF00512">
    <property type="entry name" value="HisKA"/>
    <property type="match status" value="1"/>
</dbReference>
<dbReference type="SMART" id="SM00304">
    <property type="entry name" value="HAMP"/>
    <property type="match status" value="1"/>
</dbReference>
<evidence type="ECO:0000256" key="14">
    <source>
        <dbReference type="SAM" id="Coils"/>
    </source>
</evidence>
<dbReference type="SMART" id="SM00388">
    <property type="entry name" value="HisKA"/>
    <property type="match status" value="1"/>
</dbReference>
<dbReference type="AlphaFoldDB" id="A0A7D5DYD0"/>
<keyword evidence="5" id="KW-0597">Phosphoprotein</keyword>
<keyword evidence="14" id="KW-0175">Coiled coil</keyword>
<sequence>MSNLFKRISQLRKRLAYKLVKYYGLLLILFITITFNLDKFDARKFSPLSQKDQSYFRNESVETEKNLNLDDVFERNLSVETANGYDVILEDNTTGNLSGVNQSNIKSLQFFIYQSQQAKMPYQRRFENIEIYGPFVVKSPIRTYNQYFIKAVDAQEEWFDTILDSPFLMIFILMLSGMPLLLWLSFKITKPVQSLTASANAIATGHLEINPKLEKEDIYEIREVGKSFNHMVKSLKDLTEQQRRMISDISHELKTPLARLQLATAISRRKMGESAEIHRIETEIRKLDQMVKGLLVISQQKLNYQIHKKIFKINEIWHDVIEDAQFETAQNNIILIIKQNISNPELYSINGSVSTLTSALENLIRNAQKYSNKIISISMEIKEEKLILVVEDNGEGIPENEYENILKPFYRIDEARTRETGGSGLGLSIVHNAAQQHQGNIHLTKSDLGGLRAELEIPLWKPYS</sequence>
<dbReference type="PRINTS" id="PR00344">
    <property type="entry name" value="BCTRLSENSOR"/>
</dbReference>
<evidence type="ECO:0000313" key="21">
    <source>
        <dbReference type="Proteomes" id="UP000509784"/>
    </source>
</evidence>
<evidence type="ECO:0000256" key="5">
    <source>
        <dbReference type="ARBA" id="ARBA00022553"/>
    </source>
</evidence>
<feature type="transmembrane region" description="Helical" evidence="15">
    <location>
        <begin position="20"/>
        <end position="37"/>
    </location>
</feature>
<comment type="subcellular location">
    <subcellularLocation>
        <location evidence="2">Cell membrane</location>
        <topology evidence="2">Multi-pass membrane protein</topology>
    </subcellularLocation>
</comment>
<evidence type="ECO:0000256" key="11">
    <source>
        <dbReference type="ARBA" id="ARBA00022989"/>
    </source>
</evidence>
<dbReference type="SUPFAM" id="SSF47384">
    <property type="entry name" value="Homodimeric domain of signal transducing histidine kinase"/>
    <property type="match status" value="1"/>
</dbReference>
<evidence type="ECO:0000256" key="12">
    <source>
        <dbReference type="ARBA" id="ARBA00023012"/>
    </source>
</evidence>
<dbReference type="InterPro" id="IPR058125">
    <property type="entry name" value="CpxA"/>
</dbReference>
<dbReference type="Proteomes" id="UP000509784">
    <property type="component" value="Chromosome"/>
</dbReference>
<dbReference type="SUPFAM" id="SSF55874">
    <property type="entry name" value="ATPase domain of HSP90 chaperone/DNA topoisomerase II/histidine kinase"/>
    <property type="match status" value="1"/>
</dbReference>
<dbReference type="InterPro" id="IPR036097">
    <property type="entry name" value="HisK_dim/P_sf"/>
</dbReference>
<dbReference type="Gene3D" id="3.30.565.10">
    <property type="entry name" value="Histidine kinase-like ATPase, C-terminal domain"/>
    <property type="match status" value="1"/>
</dbReference>
<dbReference type="Gene3D" id="1.10.8.500">
    <property type="entry name" value="HAMP domain in histidine kinase"/>
    <property type="match status" value="1"/>
</dbReference>
<dbReference type="InterPro" id="IPR005467">
    <property type="entry name" value="His_kinase_dom"/>
</dbReference>
<dbReference type="SMART" id="SM00387">
    <property type="entry name" value="HATPase_c"/>
    <property type="match status" value="1"/>
</dbReference>
<dbReference type="SUPFAM" id="SSF158472">
    <property type="entry name" value="HAMP domain-like"/>
    <property type="match status" value="1"/>
</dbReference>
<dbReference type="FunFam" id="3.30.565.10:FF:000011">
    <property type="entry name" value="Sensor histidine kinase CpxA"/>
    <property type="match status" value="1"/>
</dbReference>
<keyword evidence="9 18" id="KW-0418">Kinase</keyword>
<dbReference type="Gene3D" id="1.10.287.130">
    <property type="match status" value="1"/>
</dbReference>
<dbReference type="InterPro" id="IPR036890">
    <property type="entry name" value="HATPase_C_sf"/>
</dbReference>
<dbReference type="InterPro" id="IPR038515">
    <property type="entry name" value="CpxA_peri_sf"/>
</dbReference>
<keyword evidence="11 15" id="KW-1133">Transmembrane helix</keyword>
<accession>A0A7D5DYD0</accession>
<keyword evidence="6" id="KW-0808">Transferase</keyword>
<dbReference type="PROSITE" id="PS50885">
    <property type="entry name" value="HAMP"/>
    <property type="match status" value="1"/>
</dbReference>
<dbReference type="RefSeq" id="WP_176810032.1">
    <property type="nucleotide sequence ID" value="NZ_CP055305.1"/>
</dbReference>
<evidence type="ECO:0000256" key="4">
    <source>
        <dbReference type="ARBA" id="ARBA00022475"/>
    </source>
</evidence>
<keyword evidence="7 15" id="KW-0812">Transmembrane</keyword>
<evidence type="ECO:0000256" key="7">
    <source>
        <dbReference type="ARBA" id="ARBA00022692"/>
    </source>
</evidence>
<dbReference type="EC" id="2.7.13.3" evidence="3"/>
<dbReference type="CDD" id="cd06225">
    <property type="entry name" value="HAMP"/>
    <property type="match status" value="1"/>
</dbReference>
<dbReference type="EMBL" id="CP055305">
    <property type="protein sequence ID" value="QLB42769.1"/>
    <property type="molecule type" value="Genomic_DNA"/>
</dbReference>
<dbReference type="NCBIfam" id="NF007007">
    <property type="entry name" value="PRK09470.1"/>
    <property type="match status" value="1"/>
</dbReference>
<dbReference type="PANTHER" id="PTHR45528:SF1">
    <property type="entry name" value="SENSOR HISTIDINE KINASE CPXA"/>
    <property type="match status" value="1"/>
</dbReference>
<dbReference type="InterPro" id="IPR003661">
    <property type="entry name" value="HisK_dim/P_dom"/>
</dbReference>
<dbReference type="InterPro" id="IPR003660">
    <property type="entry name" value="HAMP_dom"/>
</dbReference>
<feature type="domain" description="Histidine kinase" evidence="16">
    <location>
        <begin position="248"/>
        <end position="461"/>
    </location>
</feature>
<dbReference type="Pfam" id="PF02518">
    <property type="entry name" value="HATPase_c"/>
    <property type="match status" value="1"/>
</dbReference>
<dbReference type="PANTHER" id="PTHR45528">
    <property type="entry name" value="SENSOR HISTIDINE KINASE CPXA"/>
    <property type="match status" value="1"/>
</dbReference>
<protein>
    <recommendedName>
        <fullName evidence="3">histidine kinase</fullName>
        <ecNumber evidence="3">2.7.13.3</ecNumber>
    </recommendedName>
</protein>
<evidence type="ECO:0000256" key="9">
    <source>
        <dbReference type="ARBA" id="ARBA00022777"/>
    </source>
</evidence>
<dbReference type="Pfam" id="PF00672">
    <property type="entry name" value="HAMP"/>
    <property type="match status" value="1"/>
</dbReference>
<dbReference type="GO" id="GO:0005886">
    <property type="term" value="C:plasma membrane"/>
    <property type="evidence" value="ECO:0007669"/>
    <property type="project" value="UniProtKB-SubCell"/>
</dbReference>
<dbReference type="CDD" id="cd00082">
    <property type="entry name" value="HisKA"/>
    <property type="match status" value="1"/>
</dbReference>
<evidence type="ECO:0000256" key="2">
    <source>
        <dbReference type="ARBA" id="ARBA00004651"/>
    </source>
</evidence>
<evidence type="ECO:0000259" key="16">
    <source>
        <dbReference type="PROSITE" id="PS50109"/>
    </source>
</evidence>
<keyword evidence="13 15" id="KW-0472">Membrane</keyword>
<evidence type="ECO:0000313" key="19">
    <source>
        <dbReference type="EMBL" id="QLB42769.1"/>
    </source>
</evidence>
<dbReference type="Gene3D" id="3.30.450.210">
    <property type="entry name" value="Two-component sensor protein CpxA, periplasmic domain"/>
    <property type="match status" value="1"/>
</dbReference>
<dbReference type="InterPro" id="IPR004358">
    <property type="entry name" value="Sig_transdc_His_kin-like_C"/>
</dbReference>
<keyword evidence="8" id="KW-0547">Nucleotide-binding</keyword>
<comment type="catalytic activity">
    <reaction evidence="1">
        <text>ATP + protein L-histidine = ADP + protein N-phospho-L-histidine.</text>
        <dbReference type="EC" id="2.7.13.3"/>
    </reaction>
</comment>
<dbReference type="EMBL" id="CP055306">
    <property type="protein sequence ID" value="QLB40765.1"/>
    <property type="molecule type" value="Genomic_DNA"/>
</dbReference>
<evidence type="ECO:0000313" key="18">
    <source>
        <dbReference type="EMBL" id="QLB40765.1"/>
    </source>
</evidence>
<feature type="transmembrane region" description="Helical" evidence="15">
    <location>
        <begin position="167"/>
        <end position="186"/>
    </location>
</feature>
<evidence type="ECO:0000256" key="1">
    <source>
        <dbReference type="ARBA" id="ARBA00000085"/>
    </source>
</evidence>
<evidence type="ECO:0000313" key="20">
    <source>
        <dbReference type="Proteomes" id="UP000509660"/>
    </source>
</evidence>
<feature type="coiled-coil region" evidence="14">
    <location>
        <begin position="353"/>
        <end position="380"/>
    </location>
</feature>
<proteinExistence type="predicted"/>
<evidence type="ECO:0000256" key="3">
    <source>
        <dbReference type="ARBA" id="ARBA00012438"/>
    </source>
</evidence>
<keyword evidence="20" id="KW-1185">Reference proteome</keyword>
<dbReference type="GO" id="GO:0005524">
    <property type="term" value="F:ATP binding"/>
    <property type="evidence" value="ECO:0007669"/>
    <property type="project" value="UniProtKB-KW"/>
</dbReference>
<dbReference type="InterPro" id="IPR003594">
    <property type="entry name" value="HATPase_dom"/>
</dbReference>
<evidence type="ECO:0000256" key="8">
    <source>
        <dbReference type="ARBA" id="ARBA00022741"/>
    </source>
</evidence>
<dbReference type="GO" id="GO:0000155">
    <property type="term" value="F:phosphorelay sensor kinase activity"/>
    <property type="evidence" value="ECO:0007669"/>
    <property type="project" value="InterPro"/>
</dbReference>
<feature type="domain" description="HAMP" evidence="17">
    <location>
        <begin position="186"/>
        <end position="240"/>
    </location>
</feature>
<keyword evidence="18" id="KW-0378">Hydrolase</keyword>
<evidence type="ECO:0000256" key="10">
    <source>
        <dbReference type="ARBA" id="ARBA00022840"/>
    </source>
</evidence>
<dbReference type="InterPro" id="IPR050398">
    <property type="entry name" value="HssS/ArlS-like"/>
</dbReference>
<evidence type="ECO:0000256" key="6">
    <source>
        <dbReference type="ARBA" id="ARBA00022679"/>
    </source>
</evidence>
<evidence type="ECO:0000256" key="15">
    <source>
        <dbReference type="SAM" id="Phobius"/>
    </source>
</evidence>
<reference evidence="20 21" key="1">
    <citation type="submission" date="2020-06" db="EMBL/GenBank/DDBJ databases">
        <title>Mannheimia pernigra sp. nov. isolated from bovine respiratory tract.</title>
        <authorList>
            <person name="Kuhnert P."/>
            <person name="Akarsu-Egger H."/>
        </authorList>
    </citation>
    <scope>NUCLEOTIDE SEQUENCE [LARGE SCALE GENOMIC DNA]</scope>
    <source>
        <strain evidence="19 21">17CN0883</strain>
        <strain evidence="18 20">BNO311</strain>
    </source>
</reference>
<name>A0A7D5DYD0_9PAST</name>
<organism evidence="18 20">
    <name type="scientific">Mannheimia pernigra</name>
    <dbReference type="NCBI Taxonomy" id="111844"/>
    <lineage>
        <taxon>Bacteria</taxon>
        <taxon>Pseudomonadati</taxon>
        <taxon>Pseudomonadota</taxon>
        <taxon>Gammaproteobacteria</taxon>
        <taxon>Pasteurellales</taxon>
        <taxon>Pasteurellaceae</taxon>
        <taxon>Mannheimia</taxon>
    </lineage>
</organism>
<keyword evidence="4" id="KW-1003">Cell membrane</keyword>
<keyword evidence="12" id="KW-0902">Two-component regulatory system</keyword>
<dbReference type="GO" id="GO:0016787">
    <property type="term" value="F:hydrolase activity"/>
    <property type="evidence" value="ECO:0007669"/>
    <property type="project" value="UniProtKB-KW"/>
</dbReference>
<dbReference type="PROSITE" id="PS50109">
    <property type="entry name" value="HIS_KIN"/>
    <property type="match status" value="1"/>
</dbReference>
<dbReference type="KEGG" id="mpeg:HV560_08045"/>
<evidence type="ECO:0000256" key="13">
    <source>
        <dbReference type="ARBA" id="ARBA00023136"/>
    </source>
</evidence>